<proteinExistence type="predicted"/>
<evidence type="ECO:0000256" key="2">
    <source>
        <dbReference type="SAM" id="MobiDB-lite"/>
    </source>
</evidence>
<reference evidence="3" key="2">
    <citation type="journal article" date="2023" name="Microbiol Resour">
        <title>Decontamination and Annotation of the Draft Genome Sequence of the Oomycete Lagenidium giganteum ARSEF 373.</title>
        <authorList>
            <person name="Morgan W.R."/>
            <person name="Tartar A."/>
        </authorList>
    </citation>
    <scope>NUCLEOTIDE SEQUENCE</scope>
    <source>
        <strain evidence="3">ARSEF 373</strain>
    </source>
</reference>
<evidence type="ECO:0000313" key="4">
    <source>
        <dbReference type="Proteomes" id="UP001146120"/>
    </source>
</evidence>
<dbReference type="GO" id="GO:0005829">
    <property type="term" value="C:cytosol"/>
    <property type="evidence" value="ECO:0007669"/>
    <property type="project" value="TreeGrafter"/>
</dbReference>
<evidence type="ECO:0008006" key="5">
    <source>
        <dbReference type="Google" id="ProtNLM"/>
    </source>
</evidence>
<feature type="region of interest" description="Disordered" evidence="2">
    <location>
        <begin position="373"/>
        <end position="438"/>
    </location>
</feature>
<protein>
    <recommendedName>
        <fullName evidence="5">MORN repeat-containing protein</fullName>
    </recommendedName>
</protein>
<organism evidence="3 4">
    <name type="scientific">Lagenidium giganteum</name>
    <dbReference type="NCBI Taxonomy" id="4803"/>
    <lineage>
        <taxon>Eukaryota</taxon>
        <taxon>Sar</taxon>
        <taxon>Stramenopiles</taxon>
        <taxon>Oomycota</taxon>
        <taxon>Peronosporomycetes</taxon>
        <taxon>Pythiales</taxon>
        <taxon>Pythiaceae</taxon>
    </lineage>
</organism>
<comment type="caution">
    <text evidence="3">The sequence shown here is derived from an EMBL/GenBank/DDBJ whole genome shotgun (WGS) entry which is preliminary data.</text>
</comment>
<evidence type="ECO:0000256" key="1">
    <source>
        <dbReference type="ARBA" id="ARBA00022737"/>
    </source>
</evidence>
<evidence type="ECO:0000313" key="3">
    <source>
        <dbReference type="EMBL" id="DBA04037.1"/>
    </source>
</evidence>
<keyword evidence="1" id="KW-0677">Repeat</keyword>
<keyword evidence="4" id="KW-1185">Reference proteome</keyword>
<dbReference type="Gene3D" id="2.20.110.10">
    <property type="entry name" value="Histone H3 K4-specific methyltransferase SET7/9 N-terminal domain"/>
    <property type="match status" value="2"/>
</dbReference>
<gene>
    <name evidence="3" type="ORF">N0F65_009384</name>
</gene>
<dbReference type="AlphaFoldDB" id="A0AAV2ZF49"/>
<feature type="compositionally biased region" description="Acidic residues" evidence="2">
    <location>
        <begin position="397"/>
        <end position="438"/>
    </location>
</feature>
<sequence>MQQINALIRKEAKLLPAYQRKFKDEDPRSMFYYRMLRRVGLPEVHARFAPWFLKSNQILVNRWSSVLFARLEQAFFAVPEALTTLEVAMREHQEQYDAIMKPERQASTRKRQQAPKVLTTQAMKDADEEALEKLELIPHVPKVNAPPGLAPQVPGQLESHGKHDFYTYNGRWKDGEMQGPMGVYTFADGGKYRGAWKDSKPHGPGVLVYPNFENGKFHGYGVMEMDKGYRYEGEFRNGLRSGKGKILFLNTETYYEGEFFMNYRHGKGFETNALGYSYLGMFRQNRIYGKGKLITPEGKEIHKEDWPACVLGEAIRMVKREKQERAKSGERWYRQILRVRDDLRALDKQYAHWDAEENRMEREEEARIDGLKKARRDKREAQAAAKKAFLDNLKAEQDEEGEGEEGDDDDDDEDGEEGSDDGDGGSEKADDDADNQNG</sequence>
<dbReference type="EMBL" id="DAKRPA010000012">
    <property type="protein sequence ID" value="DBA04037.1"/>
    <property type="molecule type" value="Genomic_DNA"/>
</dbReference>
<dbReference type="PANTHER" id="PTHR43215:SF14">
    <property type="entry name" value="RADIAL SPOKE HEAD 1 HOMOLOG"/>
    <property type="match status" value="1"/>
</dbReference>
<dbReference type="PANTHER" id="PTHR43215">
    <property type="entry name" value="RADIAL SPOKE HEAD 1 HOMOLOG"/>
    <property type="match status" value="1"/>
</dbReference>
<accession>A0AAV2ZF49</accession>
<name>A0AAV2ZF49_9STRA</name>
<reference evidence="3" key="1">
    <citation type="submission" date="2022-11" db="EMBL/GenBank/DDBJ databases">
        <authorList>
            <person name="Morgan W.R."/>
            <person name="Tartar A."/>
        </authorList>
    </citation>
    <scope>NUCLEOTIDE SEQUENCE</scope>
    <source>
        <strain evidence="3">ARSEF 373</strain>
    </source>
</reference>
<dbReference type="Pfam" id="PF02493">
    <property type="entry name" value="MORN"/>
    <property type="match status" value="5"/>
</dbReference>
<dbReference type="SMART" id="SM00698">
    <property type="entry name" value="MORN"/>
    <property type="match status" value="5"/>
</dbReference>
<dbReference type="Proteomes" id="UP001146120">
    <property type="component" value="Unassembled WGS sequence"/>
</dbReference>
<dbReference type="InterPro" id="IPR003409">
    <property type="entry name" value="MORN"/>
</dbReference>
<dbReference type="SUPFAM" id="SSF82185">
    <property type="entry name" value="Histone H3 K4-specific methyltransferase SET7/9 N-terminal domain"/>
    <property type="match status" value="2"/>
</dbReference>